<keyword evidence="1" id="KW-0472">Membrane</keyword>
<dbReference type="HOGENOM" id="CLU_1431637_0_0_2"/>
<feature type="transmembrane region" description="Helical" evidence="1">
    <location>
        <begin position="61"/>
        <end position="80"/>
    </location>
</feature>
<name>L0HEV4_METFS</name>
<feature type="transmembrane region" description="Helical" evidence="1">
    <location>
        <begin position="7"/>
        <end position="25"/>
    </location>
</feature>
<protein>
    <recommendedName>
        <fullName evidence="4">DUF308 domain-containing protein</fullName>
    </recommendedName>
</protein>
<sequence>MVDKKTSCLLRGFVGIIFGILALLLPDPTLNTFKVLFWLLIILGIAILGFLAITGKGDESGIWFGLAAALLIAGVISIIYADFVAILFLLIIAGVAFYNGFTDITLALEHPRTKYIFIPAMVLFGFALLAVLFYYYPGFANNLYLSIVGTLAFAFGLFSILLGLYRPGEPGDEAVPVTASTTHKPGRRS</sequence>
<organism evidence="2 3">
    <name type="scientific">Methanoregula formicica (strain DSM 22288 / NBRC 105244 / SMSP)</name>
    <dbReference type="NCBI Taxonomy" id="593750"/>
    <lineage>
        <taxon>Archaea</taxon>
        <taxon>Methanobacteriati</taxon>
        <taxon>Methanobacteriota</taxon>
        <taxon>Stenosarchaea group</taxon>
        <taxon>Methanomicrobia</taxon>
        <taxon>Methanomicrobiales</taxon>
        <taxon>Methanoregulaceae</taxon>
        <taxon>Methanoregula</taxon>
    </lineage>
</organism>
<dbReference type="RefSeq" id="WP_015286210.1">
    <property type="nucleotide sequence ID" value="NC_019943.1"/>
</dbReference>
<keyword evidence="3" id="KW-1185">Reference proteome</keyword>
<dbReference type="eggNOG" id="arCOG03582">
    <property type="taxonomic scope" value="Archaea"/>
</dbReference>
<feature type="transmembrane region" description="Helical" evidence="1">
    <location>
        <begin position="143"/>
        <end position="165"/>
    </location>
</feature>
<dbReference type="AlphaFoldDB" id="L0HEV4"/>
<evidence type="ECO:0000313" key="2">
    <source>
        <dbReference type="EMBL" id="AGB03247.1"/>
    </source>
</evidence>
<dbReference type="STRING" id="593750.Metfor_2242"/>
<dbReference type="Proteomes" id="UP000010824">
    <property type="component" value="Chromosome"/>
</dbReference>
<accession>L0HEV4</accession>
<proteinExistence type="predicted"/>
<keyword evidence="1" id="KW-0812">Transmembrane</keyword>
<reference evidence="2 3" key="2">
    <citation type="journal article" date="2014" name="Genome Announc.">
        <title>Complete Genome Sequence of Methanoregula formicica SMSPT, a Mesophilic Hydrogenotrophic Methanogen Isolated from a Methanogenic Upflow Anaerobic Sludge Blanket Reactor.</title>
        <authorList>
            <person name="Yamamoto K."/>
            <person name="Tamaki H."/>
            <person name="Cadillo-Quiroz H."/>
            <person name="Imachi H."/>
            <person name="Kyrpides N."/>
            <person name="Woyke T."/>
            <person name="Goodwin L."/>
            <person name="Zinder S.H."/>
            <person name="Kamagata Y."/>
            <person name="Liu W.T."/>
        </authorList>
    </citation>
    <scope>NUCLEOTIDE SEQUENCE [LARGE SCALE GENOMIC DNA]</scope>
    <source>
        <strain evidence="3">DSM 22288 / NBRC 105244 / SMSP</strain>
    </source>
</reference>
<feature type="transmembrane region" description="Helical" evidence="1">
    <location>
        <begin position="86"/>
        <end position="108"/>
    </location>
</feature>
<dbReference type="InParanoid" id="L0HEV4"/>
<reference evidence="3" key="1">
    <citation type="submission" date="2011-12" db="EMBL/GenBank/DDBJ databases">
        <title>Complete sequence of Methanoregula formicicum SMSP.</title>
        <authorList>
            <person name="Lucas S."/>
            <person name="Han J."/>
            <person name="Lapidus A."/>
            <person name="Cheng J.-F."/>
            <person name="Goodwin L."/>
            <person name="Pitluck S."/>
            <person name="Peters L."/>
            <person name="Ovchinnikova G."/>
            <person name="Teshima H."/>
            <person name="Detter J.C."/>
            <person name="Han C."/>
            <person name="Tapia R."/>
            <person name="Land M."/>
            <person name="Hauser L."/>
            <person name="Kyrpides N."/>
            <person name="Ivanova N."/>
            <person name="Pagani I."/>
            <person name="Imachi H."/>
            <person name="Tamaki H."/>
            <person name="Sekiguchi Y."/>
            <person name="Kamagata Y."/>
            <person name="Cadillo-Quiroz H."/>
            <person name="Zinder S."/>
            <person name="Liu W.-T."/>
            <person name="Woyke T."/>
        </authorList>
    </citation>
    <scope>NUCLEOTIDE SEQUENCE [LARGE SCALE GENOMIC DNA]</scope>
    <source>
        <strain evidence="3">DSM 22288 / NBRC 105244 / SMSP</strain>
    </source>
</reference>
<evidence type="ECO:0000256" key="1">
    <source>
        <dbReference type="SAM" id="Phobius"/>
    </source>
</evidence>
<keyword evidence="1" id="KW-1133">Transmembrane helix</keyword>
<evidence type="ECO:0000313" key="3">
    <source>
        <dbReference type="Proteomes" id="UP000010824"/>
    </source>
</evidence>
<dbReference type="EMBL" id="CP003167">
    <property type="protein sequence ID" value="AGB03247.1"/>
    <property type="molecule type" value="Genomic_DNA"/>
</dbReference>
<feature type="transmembrane region" description="Helical" evidence="1">
    <location>
        <begin position="37"/>
        <end position="54"/>
    </location>
</feature>
<dbReference type="GeneID" id="14309634"/>
<evidence type="ECO:0008006" key="4">
    <source>
        <dbReference type="Google" id="ProtNLM"/>
    </source>
</evidence>
<gene>
    <name evidence="2" type="ordered locus">Metfor_2242</name>
</gene>
<dbReference type="KEGG" id="mfo:Metfor_2242"/>
<feature type="transmembrane region" description="Helical" evidence="1">
    <location>
        <begin position="115"/>
        <end position="137"/>
    </location>
</feature>